<evidence type="ECO:0000313" key="1">
    <source>
        <dbReference type="EMBL" id="MSU05315.1"/>
    </source>
</evidence>
<dbReference type="PROSITE" id="PS51257">
    <property type="entry name" value="PROKAR_LIPOPROTEIN"/>
    <property type="match status" value="1"/>
</dbReference>
<keyword evidence="2" id="KW-1185">Reference proteome</keyword>
<reference evidence="1 2" key="1">
    <citation type="submission" date="2019-08" db="EMBL/GenBank/DDBJ databases">
        <title>In-depth cultivation of the pig gut microbiome towards novel bacterial diversity and tailored functional studies.</title>
        <authorList>
            <person name="Wylensek D."/>
            <person name="Hitch T.C.A."/>
            <person name="Clavel T."/>
        </authorList>
    </citation>
    <scope>NUCLEOTIDE SEQUENCE [LARGE SCALE GENOMIC DNA]</scope>
    <source>
        <strain evidence="1 2">NM-380-WT-3C1</strain>
    </source>
</reference>
<name>A0A7X2TQP0_9SPIO</name>
<gene>
    <name evidence="1" type="ORF">FYJ80_00740</name>
</gene>
<accession>A0A7X2TQP0</accession>
<protein>
    <submittedName>
        <fullName evidence="1">Uncharacterized protein</fullName>
    </submittedName>
</protein>
<dbReference type="Proteomes" id="UP000460549">
    <property type="component" value="Unassembled WGS sequence"/>
</dbReference>
<dbReference type="EMBL" id="VUNN01000001">
    <property type="protein sequence ID" value="MSU05315.1"/>
    <property type="molecule type" value="Genomic_DNA"/>
</dbReference>
<evidence type="ECO:0000313" key="2">
    <source>
        <dbReference type="Proteomes" id="UP000460549"/>
    </source>
</evidence>
<organism evidence="1 2">
    <name type="scientific">Bullifex porci</name>
    <dbReference type="NCBI Taxonomy" id="2606638"/>
    <lineage>
        <taxon>Bacteria</taxon>
        <taxon>Pseudomonadati</taxon>
        <taxon>Spirochaetota</taxon>
        <taxon>Spirochaetia</taxon>
        <taxon>Spirochaetales</taxon>
        <taxon>Spirochaetaceae</taxon>
        <taxon>Bullifex</taxon>
    </lineage>
</organism>
<dbReference type="RefSeq" id="WP_154424215.1">
    <property type="nucleotide sequence ID" value="NZ_VUNN01000001.1"/>
</dbReference>
<comment type="caution">
    <text evidence="1">The sequence shown here is derived from an EMBL/GenBank/DDBJ whole genome shotgun (WGS) entry which is preliminary data.</text>
</comment>
<proteinExistence type="predicted"/>
<sequence length="373" mass="41625">MKNKILIYLVLVLTILLAVSCASGISIYYNVPAEINMGPYRNIAVSSTVPFKGMANPPFFVRAIDLDALWDTLITSSYDVSINNKVANYATTKLVNTLEKSGFYNVTGPEKTDVILNASVLGVSSTEALAKNNIDAVIIPKITSLTINEFIQSRKITENDYNKKDKDGNPTKVTKIHYYLYQNVDLGFSYTIIDAKTQAVIAVKNFNSSDSRSYEVDKYGFLAPDPYYMIQTMIDSYQYYITKQLVPTTARKNVSLMANKPKINSLEAAYDAAKNGYTDRAAELFYKEYEASGHLPSGYNAALLIAATGNLDKSIELLRELSRKYTSNDVEKLLSNLLVMKQKNDEAMEQIAGKVSIDYQNNTQDIYQVIMGN</sequence>
<dbReference type="AlphaFoldDB" id="A0A7X2TQP0"/>